<reference evidence="1 2" key="1">
    <citation type="submission" date="2018-09" db="EMBL/GenBank/DDBJ databases">
        <authorList>
            <person name="Li J."/>
        </authorList>
    </citation>
    <scope>NUCLEOTIDE SEQUENCE [LARGE SCALE GENOMIC DNA]</scope>
    <source>
        <strain evidence="1 2">2129</strain>
    </source>
</reference>
<sequence>MSTTLWTGTIRDVEATVCVRSLSTHRGPSDRYTLYLGDERTSTASLDVTAQDDTVTGWACSVVPSRYGLGAQDLVRALAEVIASRRPLRLAPTDATAREVLAGITGVTAADGTATVTGRGPAEVKAVEAVEALVDDLQAEADDTRLDYEEKGNLLVGARAETLADAADRARETLRDISGAPEGNGCQDLVTVEDETSSAEPTPAPTRTQRLAVFQTAVAARTAGLDDEALDQVLTGALFSLTHEANRLRALDEPVLVPRRTLLDLFRAHEVVADALEDRRSVILREEIEDLSTMVQAVIPWGKFPPSELS</sequence>
<dbReference type="RefSeq" id="WP_120204311.1">
    <property type="nucleotide sequence ID" value="NZ_CP032514.1"/>
</dbReference>
<name>A0ABN5PMW1_9ACTO</name>
<evidence type="ECO:0000313" key="1">
    <source>
        <dbReference type="EMBL" id="AYD89685.1"/>
    </source>
</evidence>
<protein>
    <submittedName>
        <fullName evidence="1">Uncharacterized protein</fullName>
    </submittedName>
</protein>
<dbReference type="Proteomes" id="UP000273001">
    <property type="component" value="Chromosome"/>
</dbReference>
<keyword evidence="2" id="KW-1185">Reference proteome</keyword>
<evidence type="ECO:0000313" key="2">
    <source>
        <dbReference type="Proteomes" id="UP000273001"/>
    </source>
</evidence>
<proteinExistence type="predicted"/>
<accession>A0ABN5PMW1</accession>
<dbReference type="EMBL" id="CP032514">
    <property type="protein sequence ID" value="AYD89685.1"/>
    <property type="molecule type" value="Genomic_DNA"/>
</dbReference>
<organism evidence="1 2">
    <name type="scientific">Actinomyces lilanjuaniae</name>
    <dbReference type="NCBI Taxonomy" id="2321394"/>
    <lineage>
        <taxon>Bacteria</taxon>
        <taxon>Bacillati</taxon>
        <taxon>Actinomycetota</taxon>
        <taxon>Actinomycetes</taxon>
        <taxon>Actinomycetales</taxon>
        <taxon>Actinomycetaceae</taxon>
        <taxon>Actinomyces</taxon>
    </lineage>
</organism>
<gene>
    <name evidence="1" type="ORF">D5R93_05800</name>
</gene>